<protein>
    <submittedName>
        <fullName evidence="2">Uncharacterized protein</fullName>
    </submittedName>
</protein>
<reference evidence="2" key="1">
    <citation type="journal article" date="2020" name="BMC Genomics">
        <title>Correction to: Identification and distribution of gene clusters required for synthesis of sphingolipid metabolism inhibitors in diverse species of the filamentous fungus Fusarium.</title>
        <authorList>
            <person name="Kim H.S."/>
            <person name="Lohmar J.M."/>
            <person name="Busman M."/>
            <person name="Brown D.W."/>
            <person name="Naumann T.A."/>
            <person name="Divon H.H."/>
            <person name="Lysoe E."/>
            <person name="Uhlig S."/>
            <person name="Proctor R.H."/>
        </authorList>
    </citation>
    <scope>NUCLEOTIDE SEQUENCE</scope>
    <source>
        <strain evidence="2">NRRL 45417</strain>
    </source>
</reference>
<comment type="caution">
    <text evidence="2">The sequence shown here is derived from an EMBL/GenBank/DDBJ whole genome shotgun (WGS) entry which is preliminary data.</text>
</comment>
<gene>
    <name evidence="2" type="ORF">FGADI_12243</name>
</gene>
<accession>A0A8H4ST28</accession>
<proteinExistence type="predicted"/>
<evidence type="ECO:0000313" key="2">
    <source>
        <dbReference type="EMBL" id="KAF4944984.1"/>
    </source>
</evidence>
<dbReference type="EMBL" id="JABFAI010000388">
    <property type="protein sequence ID" value="KAF4944984.1"/>
    <property type="molecule type" value="Genomic_DNA"/>
</dbReference>
<feature type="region of interest" description="Disordered" evidence="1">
    <location>
        <begin position="1"/>
        <end position="32"/>
    </location>
</feature>
<sequence>MDNNYEDNNVGPLRKSLGNVKQPARTAPANGRQERATLGAGSFQHTQLPLDLLGSGSVETTVSTGGLANSNTGSDRNLYASQSFSMAPRTRSASNKRAWNAIFDEWKEEGQDLQVLLCSTNTPVMKAVEAKRRRVGNTSCNIFEGLPALPEPIHGLPQPLPPAVPLLIHSPPPPETVDEPSTCAGDGSRDGSAGIYQSAQMTCVGCGSHTNSLTTCFRAGPDGVVIGCYICNTLEHNLIRCRKFKKKTPMSKMLSVVTRRKRMPTCMAWTKDVIDARDAEDLPRHAFRSANPPNRPQSTLLLTTKSATSPYSTSLLNPCATSSPSIWPALHNVEAVKRTKVRNCGGVCVASKPSGTTRARAYYKETQVPSSVWKLLCYPLVLCSISRDAMPGHKASDQDLSLLVKLEDA</sequence>
<dbReference type="OrthoDB" id="5098738at2759"/>
<keyword evidence="3" id="KW-1185">Reference proteome</keyword>
<dbReference type="Proteomes" id="UP000604273">
    <property type="component" value="Unassembled WGS sequence"/>
</dbReference>
<name>A0A8H4ST28_9HYPO</name>
<dbReference type="AlphaFoldDB" id="A0A8H4ST28"/>
<organism evidence="2 3">
    <name type="scientific">Fusarium gaditjirri</name>
    <dbReference type="NCBI Taxonomy" id="282569"/>
    <lineage>
        <taxon>Eukaryota</taxon>
        <taxon>Fungi</taxon>
        <taxon>Dikarya</taxon>
        <taxon>Ascomycota</taxon>
        <taxon>Pezizomycotina</taxon>
        <taxon>Sordariomycetes</taxon>
        <taxon>Hypocreomycetidae</taxon>
        <taxon>Hypocreales</taxon>
        <taxon>Nectriaceae</taxon>
        <taxon>Fusarium</taxon>
        <taxon>Fusarium nisikadoi species complex</taxon>
    </lineage>
</organism>
<evidence type="ECO:0000313" key="3">
    <source>
        <dbReference type="Proteomes" id="UP000604273"/>
    </source>
</evidence>
<reference evidence="2" key="2">
    <citation type="submission" date="2020-05" db="EMBL/GenBank/DDBJ databases">
        <authorList>
            <person name="Kim H.-S."/>
            <person name="Proctor R.H."/>
            <person name="Brown D.W."/>
        </authorList>
    </citation>
    <scope>NUCLEOTIDE SEQUENCE</scope>
    <source>
        <strain evidence="2">NRRL 45417</strain>
    </source>
</reference>
<evidence type="ECO:0000256" key="1">
    <source>
        <dbReference type="SAM" id="MobiDB-lite"/>
    </source>
</evidence>